<keyword evidence="2" id="KW-1185">Reference proteome</keyword>
<dbReference type="RefSeq" id="WP_056684118.1">
    <property type="nucleotide sequence ID" value="NZ_LJIX01000006.1"/>
</dbReference>
<accession>A0A0Q3SHW7</accession>
<dbReference type="AlphaFoldDB" id="A0A0Q3SHW7"/>
<dbReference type="PATRIC" id="fig|1637975.4.peg.2019"/>
<protein>
    <submittedName>
        <fullName evidence="1">Uncharacterized protein</fullName>
    </submittedName>
</protein>
<reference evidence="1 2" key="1">
    <citation type="submission" date="2015-09" db="EMBL/GenBank/DDBJ databases">
        <title>Genome sequencing project for genomic taxonomy and phylogenomics of Bacillus-like bacteria.</title>
        <authorList>
            <person name="Liu B."/>
            <person name="Wang J."/>
            <person name="Zhu Y."/>
            <person name="Liu G."/>
            <person name="Chen Q."/>
            <person name="Chen Z."/>
            <person name="Lan J."/>
            <person name="Che J."/>
            <person name="Ge C."/>
            <person name="Shi H."/>
            <person name="Pan Z."/>
            <person name="Liu X."/>
        </authorList>
    </citation>
    <scope>NUCLEOTIDE SEQUENCE [LARGE SCALE GENOMIC DNA]</scope>
    <source>
        <strain evidence="1 2">FJAT-18043</strain>
    </source>
</reference>
<comment type="caution">
    <text evidence="1">The sequence shown here is derived from an EMBL/GenBank/DDBJ whole genome shotgun (WGS) entry which is preliminary data.</text>
</comment>
<sequence>MKLIYFNDTGRFVRIHPATLGHGCIVSKDPIKPLETREFLLPKDTIPWVKMWDEKEMGLRILVSPLKETEK</sequence>
<name>A0A0Q3SHW7_9BACI</name>
<dbReference type="Proteomes" id="UP000050996">
    <property type="component" value="Unassembled WGS sequence"/>
</dbReference>
<evidence type="ECO:0000313" key="1">
    <source>
        <dbReference type="EMBL" id="KQL19084.1"/>
    </source>
</evidence>
<gene>
    <name evidence="1" type="ORF">AN957_11140</name>
</gene>
<organism evidence="1 2">
    <name type="scientific">Cytobacillus solani</name>
    <dbReference type="NCBI Taxonomy" id="1637975"/>
    <lineage>
        <taxon>Bacteria</taxon>
        <taxon>Bacillati</taxon>
        <taxon>Bacillota</taxon>
        <taxon>Bacilli</taxon>
        <taxon>Bacillales</taxon>
        <taxon>Bacillaceae</taxon>
        <taxon>Cytobacillus</taxon>
    </lineage>
</organism>
<dbReference type="STRING" id="1637975.AN957_11140"/>
<proteinExistence type="predicted"/>
<dbReference type="EMBL" id="LJIX01000006">
    <property type="protein sequence ID" value="KQL19084.1"/>
    <property type="molecule type" value="Genomic_DNA"/>
</dbReference>
<evidence type="ECO:0000313" key="2">
    <source>
        <dbReference type="Proteomes" id="UP000050996"/>
    </source>
</evidence>